<organism evidence="1 2">
    <name type="scientific">Pterocles gutturalis</name>
    <name type="common">yellow-throated sandgrouse</name>
    <dbReference type="NCBI Taxonomy" id="240206"/>
    <lineage>
        <taxon>Eukaryota</taxon>
        <taxon>Metazoa</taxon>
        <taxon>Chordata</taxon>
        <taxon>Craniata</taxon>
        <taxon>Vertebrata</taxon>
        <taxon>Euteleostomi</taxon>
        <taxon>Archelosauria</taxon>
        <taxon>Archosauria</taxon>
        <taxon>Dinosauria</taxon>
        <taxon>Saurischia</taxon>
        <taxon>Theropoda</taxon>
        <taxon>Coelurosauria</taxon>
        <taxon>Aves</taxon>
        <taxon>Neognathae</taxon>
        <taxon>Neoaves</taxon>
        <taxon>Columbimorphae</taxon>
        <taxon>Pterocliformes</taxon>
        <taxon>Pteroclidae</taxon>
        <taxon>Pterocles</taxon>
    </lineage>
</organism>
<feature type="non-terminal residue" evidence="1">
    <location>
        <position position="78"/>
    </location>
</feature>
<name>A0A093E8T3_9AVES</name>
<dbReference type="Proteomes" id="UP000053149">
    <property type="component" value="Unassembled WGS sequence"/>
</dbReference>
<protein>
    <submittedName>
        <fullName evidence="1">Uncharacterized protein</fullName>
    </submittedName>
</protein>
<reference evidence="1 2" key="1">
    <citation type="submission" date="2014-04" db="EMBL/GenBank/DDBJ databases">
        <title>Genome evolution of avian class.</title>
        <authorList>
            <person name="Zhang G."/>
            <person name="Li C."/>
        </authorList>
    </citation>
    <scope>NUCLEOTIDE SEQUENCE [LARGE SCALE GENOMIC DNA]</scope>
    <source>
        <strain evidence="1">BGI_N339</strain>
    </source>
</reference>
<sequence length="78" mass="8264">MFPGTFNSSTLHPSPSSLSAAGSIFLLWKILQSTEGTGTGFLGLGLALKPKDFNSKLSCRLSSMPRARPSRAQARLAP</sequence>
<gene>
    <name evidence="1" type="ORF">N339_06660</name>
</gene>
<evidence type="ECO:0000313" key="2">
    <source>
        <dbReference type="Proteomes" id="UP000053149"/>
    </source>
</evidence>
<dbReference type="AlphaFoldDB" id="A0A093E8T3"/>
<evidence type="ECO:0000313" key="1">
    <source>
        <dbReference type="EMBL" id="KFV10896.1"/>
    </source>
</evidence>
<proteinExistence type="predicted"/>
<dbReference type="EMBL" id="KL239187">
    <property type="protein sequence ID" value="KFV10896.1"/>
    <property type="molecule type" value="Genomic_DNA"/>
</dbReference>
<keyword evidence="2" id="KW-1185">Reference proteome</keyword>
<accession>A0A093E8T3</accession>